<organism evidence="1 2">
    <name type="scientific">Solanum verrucosum</name>
    <dbReference type="NCBI Taxonomy" id="315347"/>
    <lineage>
        <taxon>Eukaryota</taxon>
        <taxon>Viridiplantae</taxon>
        <taxon>Streptophyta</taxon>
        <taxon>Embryophyta</taxon>
        <taxon>Tracheophyta</taxon>
        <taxon>Spermatophyta</taxon>
        <taxon>Magnoliopsida</taxon>
        <taxon>eudicotyledons</taxon>
        <taxon>Gunneridae</taxon>
        <taxon>Pentapetalae</taxon>
        <taxon>asterids</taxon>
        <taxon>lamiids</taxon>
        <taxon>Solanales</taxon>
        <taxon>Solanaceae</taxon>
        <taxon>Solanoideae</taxon>
        <taxon>Solaneae</taxon>
        <taxon>Solanum</taxon>
    </lineage>
</organism>
<dbReference type="Proteomes" id="UP001234989">
    <property type="component" value="Chromosome 11"/>
</dbReference>
<dbReference type="EMBL" id="CP133622">
    <property type="protein sequence ID" value="WMV54906.1"/>
    <property type="molecule type" value="Genomic_DNA"/>
</dbReference>
<reference evidence="1" key="1">
    <citation type="submission" date="2023-08" db="EMBL/GenBank/DDBJ databases">
        <title>A de novo genome assembly of Solanum verrucosum Schlechtendal, a Mexican diploid species geographically isolated from the other diploid A-genome species in potato relatives.</title>
        <authorList>
            <person name="Hosaka K."/>
        </authorList>
    </citation>
    <scope>NUCLEOTIDE SEQUENCE</scope>
    <source>
        <tissue evidence="1">Young leaves</tissue>
    </source>
</reference>
<protein>
    <recommendedName>
        <fullName evidence="3">Gag-pol polyprotein</fullName>
    </recommendedName>
</protein>
<evidence type="ECO:0008006" key="3">
    <source>
        <dbReference type="Google" id="ProtNLM"/>
    </source>
</evidence>
<accession>A0AAF0V104</accession>
<evidence type="ECO:0000313" key="1">
    <source>
        <dbReference type="EMBL" id="WMV54906.1"/>
    </source>
</evidence>
<keyword evidence="2" id="KW-1185">Reference proteome</keyword>
<gene>
    <name evidence="1" type="ORF">MTR67_048291</name>
</gene>
<proteinExistence type="predicted"/>
<name>A0AAF0V104_SOLVR</name>
<evidence type="ECO:0000313" key="2">
    <source>
        <dbReference type="Proteomes" id="UP001234989"/>
    </source>
</evidence>
<sequence>MVAPMNPNVGTVAVRVRDFTRMNPHKFYGSKIEEDPQEFIDEVYKILVIMGVTLVEKAELAAYQLKWVAQIWFNQWKEARPEEAGPIEWERFKSAFLIDFSL</sequence>
<dbReference type="AlphaFoldDB" id="A0AAF0V104"/>